<keyword evidence="4" id="KW-1185">Reference proteome</keyword>
<protein>
    <recommendedName>
        <fullName evidence="2">Calcineurin-like phosphoesterase domain-containing protein</fullName>
    </recommendedName>
</protein>
<dbReference type="CDD" id="cd07383">
    <property type="entry name" value="MPP_Dcr2"/>
    <property type="match status" value="1"/>
</dbReference>
<evidence type="ECO:0000313" key="4">
    <source>
        <dbReference type="Proteomes" id="UP000039324"/>
    </source>
</evidence>
<organism evidence="3 4">
    <name type="scientific">Plasmodiophora brassicae</name>
    <name type="common">Clubroot disease agent</name>
    <dbReference type="NCBI Taxonomy" id="37360"/>
    <lineage>
        <taxon>Eukaryota</taxon>
        <taxon>Sar</taxon>
        <taxon>Rhizaria</taxon>
        <taxon>Endomyxa</taxon>
        <taxon>Phytomyxea</taxon>
        <taxon>Plasmodiophorida</taxon>
        <taxon>Plasmodiophoridae</taxon>
        <taxon>Plasmodiophora</taxon>
    </lineage>
</organism>
<name>A0A0G4IGG0_PLABS</name>
<accession>A0A0G4IGG0</accession>
<dbReference type="Pfam" id="PF00149">
    <property type="entry name" value="Metallophos"/>
    <property type="match status" value="1"/>
</dbReference>
<gene>
    <name evidence="3" type="ORF">PBRA_000053</name>
</gene>
<dbReference type="STRING" id="37360.A0A0G4IGG0"/>
<reference evidence="3 4" key="1">
    <citation type="submission" date="2015-02" db="EMBL/GenBank/DDBJ databases">
        <authorList>
            <person name="Chooi Y.-H."/>
        </authorList>
    </citation>
    <scope>NUCLEOTIDE SEQUENCE [LARGE SCALE GENOMIC DNA]</scope>
    <source>
        <strain evidence="3">E3</strain>
    </source>
</reference>
<evidence type="ECO:0000256" key="1">
    <source>
        <dbReference type="SAM" id="SignalP"/>
    </source>
</evidence>
<dbReference type="OMA" id="TYWVPVY"/>
<feature type="chain" id="PRO_5005192642" description="Calcineurin-like phosphoesterase domain-containing protein" evidence="1">
    <location>
        <begin position="18"/>
        <end position="356"/>
    </location>
</feature>
<dbReference type="SUPFAM" id="SSF56300">
    <property type="entry name" value="Metallo-dependent phosphatases"/>
    <property type="match status" value="1"/>
</dbReference>
<keyword evidence="1" id="KW-0732">Signal</keyword>
<evidence type="ECO:0000313" key="3">
    <source>
        <dbReference type="EMBL" id="CEO94268.1"/>
    </source>
</evidence>
<feature type="domain" description="Calcineurin-like phosphoesterase" evidence="2">
    <location>
        <begin position="33"/>
        <end position="276"/>
    </location>
</feature>
<dbReference type="AlphaFoldDB" id="A0A0G4IGG0"/>
<dbReference type="InterPro" id="IPR004843">
    <property type="entry name" value="Calcineurin-like_PHP"/>
</dbReference>
<dbReference type="Proteomes" id="UP000039324">
    <property type="component" value="Unassembled WGS sequence"/>
</dbReference>
<dbReference type="EMBL" id="CDSF01000001">
    <property type="protein sequence ID" value="CEO94268.1"/>
    <property type="molecule type" value="Genomic_DNA"/>
</dbReference>
<feature type="signal peptide" evidence="1">
    <location>
        <begin position="1"/>
        <end position="17"/>
    </location>
</feature>
<evidence type="ECO:0000259" key="2">
    <source>
        <dbReference type="Pfam" id="PF00149"/>
    </source>
</evidence>
<dbReference type="GO" id="GO:0005737">
    <property type="term" value="C:cytoplasm"/>
    <property type="evidence" value="ECO:0007669"/>
    <property type="project" value="TreeGrafter"/>
</dbReference>
<dbReference type="Gene3D" id="3.60.21.10">
    <property type="match status" value="1"/>
</dbReference>
<dbReference type="InterPro" id="IPR029052">
    <property type="entry name" value="Metallo-depent_PP-like"/>
</dbReference>
<dbReference type="GO" id="GO:0016788">
    <property type="term" value="F:hydrolase activity, acting on ester bonds"/>
    <property type="evidence" value="ECO:0007669"/>
    <property type="project" value="TreeGrafter"/>
</dbReference>
<dbReference type="PANTHER" id="PTHR32440">
    <property type="entry name" value="PHOSPHATASE DCR2-RELATED-RELATED"/>
    <property type="match status" value="1"/>
</dbReference>
<sequence>MALVLVVAMCVVAGTVAGDESRSPLQFDRNGRFRILQLTDLHFGEAPDKAWGPLQDVMSMQNMVALIEMERPDLVVLSGDQVTGNNINGNATAYHGQIVRVLERHGVKWALVFGNHDDAPLEGHVVGERFPTTTRAELMRFDRTFRGSYSQFGPSSVRGVSNYLLPIADSKGATRAVLYMLDSGGGSLDIAVDYSQVDWFESASRRQGLQAAPGLLFLHVPLPIVRRVWNEERWRCEGFKDDGIDVIRDDRGARSLISAIFRLQSIRGVIYGHDHGNDMCCRVKQTDFCFGRHSGYGGYGNWTRGGRVIQLSLSDDPRTGWTGSTWIRMENGTTTGERQLPGQYALQHDNRADVSA</sequence>
<proteinExistence type="predicted"/>
<dbReference type="PANTHER" id="PTHR32440:SF11">
    <property type="entry name" value="METALLOPHOSPHOESTERASE DOMAIN-CONTAINING PROTEIN"/>
    <property type="match status" value="1"/>
</dbReference>
<dbReference type="OrthoDB" id="783096at2759"/>